<evidence type="ECO:0000256" key="11">
    <source>
        <dbReference type="PIRSR" id="PIRSR000350-4"/>
    </source>
</evidence>
<dbReference type="GO" id="GO:0045254">
    <property type="term" value="C:pyruvate dehydrogenase complex"/>
    <property type="evidence" value="ECO:0007669"/>
    <property type="project" value="UniProtKB-ARBA"/>
</dbReference>
<keyword evidence="5 10" id="KW-0520">NAD</keyword>
<organism evidence="15">
    <name type="scientific">Anisakis simplex</name>
    <name type="common">Herring worm</name>
    <dbReference type="NCBI Taxonomy" id="6269"/>
    <lineage>
        <taxon>Eukaryota</taxon>
        <taxon>Metazoa</taxon>
        <taxon>Ecdysozoa</taxon>
        <taxon>Nematoda</taxon>
        <taxon>Chromadorea</taxon>
        <taxon>Rhabditida</taxon>
        <taxon>Spirurina</taxon>
        <taxon>Ascaridomorpha</taxon>
        <taxon>Ascaridoidea</taxon>
        <taxon>Anisakidae</taxon>
        <taxon>Anisakis</taxon>
        <taxon>Anisakis simplex complex</taxon>
    </lineage>
</organism>
<dbReference type="InterPro" id="IPR001100">
    <property type="entry name" value="Pyr_nuc-diS_OxRdtase"/>
</dbReference>
<dbReference type="InterPro" id="IPR012999">
    <property type="entry name" value="Pyr_OxRdtase_I_AS"/>
</dbReference>
<comment type="catalytic activity">
    <reaction evidence="8 12">
        <text>N(6)-[(R)-dihydrolipoyl]-L-lysyl-[protein] + NAD(+) = N(6)-[(R)-lipoyl]-L-lysyl-[protein] + NADH + H(+)</text>
        <dbReference type="Rhea" id="RHEA:15045"/>
        <dbReference type="Rhea" id="RHEA-COMP:10474"/>
        <dbReference type="Rhea" id="RHEA-COMP:10475"/>
        <dbReference type="ChEBI" id="CHEBI:15378"/>
        <dbReference type="ChEBI" id="CHEBI:57540"/>
        <dbReference type="ChEBI" id="CHEBI:57945"/>
        <dbReference type="ChEBI" id="CHEBI:83099"/>
        <dbReference type="ChEBI" id="CHEBI:83100"/>
        <dbReference type="EC" id="1.8.1.4"/>
    </reaction>
</comment>
<comment type="cofactor">
    <cofactor evidence="10 12">
        <name>FAD</name>
        <dbReference type="ChEBI" id="CHEBI:57692"/>
    </cofactor>
    <text evidence="10 12">Binds 1 FAD per subunit.</text>
</comment>
<feature type="binding site" evidence="10">
    <location>
        <begin position="172"/>
        <end position="174"/>
    </location>
    <ligand>
        <name>FAD</name>
        <dbReference type="ChEBI" id="CHEBI:57692"/>
    </ligand>
</feature>
<dbReference type="GO" id="GO:0006103">
    <property type="term" value="P:2-oxoglutarate metabolic process"/>
    <property type="evidence" value="ECO:0007669"/>
    <property type="project" value="TreeGrafter"/>
</dbReference>
<comment type="similarity">
    <text evidence="1 12">Belongs to the class-I pyridine nucleotide-disulfide oxidoreductase family.</text>
</comment>
<evidence type="ECO:0000256" key="4">
    <source>
        <dbReference type="ARBA" id="ARBA00023002"/>
    </source>
</evidence>
<keyword evidence="2 12" id="KW-0285">Flavoprotein</keyword>
<feature type="binding site" evidence="10">
    <location>
        <begin position="209"/>
        <end position="216"/>
    </location>
    <ligand>
        <name>NAD(+)</name>
        <dbReference type="ChEBI" id="CHEBI:57540"/>
    </ligand>
</feature>
<feature type="domain" description="Pyridine nucleotide-disulphide oxidoreductase dimerisation" evidence="13">
    <location>
        <begin position="377"/>
        <end position="485"/>
    </location>
</feature>
<feature type="disulfide bond" description="Redox-active" evidence="11">
    <location>
        <begin position="70"/>
        <end position="75"/>
    </location>
</feature>
<proteinExistence type="inferred from homology"/>
<feature type="binding site" evidence="10">
    <location>
        <begin position="349"/>
        <end position="352"/>
    </location>
    <ligand>
        <name>FAD</name>
        <dbReference type="ChEBI" id="CHEBI:57692"/>
    </ligand>
</feature>
<dbReference type="Pfam" id="PF07992">
    <property type="entry name" value="Pyr_redox_2"/>
    <property type="match status" value="1"/>
</dbReference>
<dbReference type="GO" id="GO:0045333">
    <property type="term" value="P:cellular respiration"/>
    <property type="evidence" value="ECO:0007669"/>
    <property type="project" value="UniProtKB-ARBA"/>
</dbReference>
<dbReference type="GO" id="GO:0045252">
    <property type="term" value="C:oxoglutarate dehydrogenase complex"/>
    <property type="evidence" value="ECO:0007669"/>
    <property type="project" value="TreeGrafter"/>
</dbReference>
<dbReference type="SUPFAM" id="SSF51905">
    <property type="entry name" value="FAD/NAD(P)-binding domain"/>
    <property type="match status" value="1"/>
</dbReference>
<dbReference type="GO" id="GO:0004148">
    <property type="term" value="F:dihydrolipoyl dehydrogenase (NADH) activity"/>
    <property type="evidence" value="ECO:0007669"/>
    <property type="project" value="UniProtKB-EC"/>
</dbReference>
<evidence type="ECO:0000259" key="14">
    <source>
        <dbReference type="Pfam" id="PF07992"/>
    </source>
</evidence>
<dbReference type="PRINTS" id="PR00368">
    <property type="entry name" value="FADPNR"/>
</dbReference>
<evidence type="ECO:0000259" key="13">
    <source>
        <dbReference type="Pfam" id="PF02852"/>
    </source>
</evidence>
<dbReference type="InterPro" id="IPR050151">
    <property type="entry name" value="Class-I_Pyr_Nuc-Dis_Oxidored"/>
</dbReference>
<dbReference type="FunFam" id="3.30.390.30:FF:000001">
    <property type="entry name" value="Dihydrolipoyl dehydrogenase"/>
    <property type="match status" value="1"/>
</dbReference>
<dbReference type="PROSITE" id="PS00076">
    <property type="entry name" value="PYRIDINE_REDOX_1"/>
    <property type="match status" value="1"/>
</dbReference>
<evidence type="ECO:0000256" key="6">
    <source>
        <dbReference type="ARBA" id="ARBA00023157"/>
    </source>
</evidence>
<protein>
    <recommendedName>
        <fullName evidence="12">Dihydrolipoyl dehydrogenase</fullName>
        <ecNumber evidence="12">1.8.1.4</ecNumber>
    </recommendedName>
</protein>
<dbReference type="PRINTS" id="PR00411">
    <property type="entry name" value="PNDRDTASEI"/>
</dbReference>
<dbReference type="FunFam" id="3.50.50.60:FF:000025">
    <property type="entry name" value="Dihydrolipoyl dehydrogenase"/>
    <property type="match status" value="1"/>
</dbReference>
<dbReference type="GO" id="GO:0005739">
    <property type="term" value="C:mitochondrion"/>
    <property type="evidence" value="ECO:0007669"/>
    <property type="project" value="TreeGrafter"/>
</dbReference>
<dbReference type="Gene3D" id="3.50.50.60">
    <property type="entry name" value="FAD/NAD(P)-binding domain"/>
    <property type="match status" value="2"/>
</dbReference>
<evidence type="ECO:0000256" key="10">
    <source>
        <dbReference type="PIRSR" id="PIRSR000350-3"/>
    </source>
</evidence>
<feature type="binding site" evidence="10">
    <location>
        <position position="232"/>
    </location>
    <ligand>
        <name>NAD(+)</name>
        <dbReference type="ChEBI" id="CHEBI:57540"/>
    </ligand>
</feature>
<feature type="binding site" evidence="10">
    <location>
        <position position="343"/>
    </location>
    <ligand>
        <name>FAD</name>
        <dbReference type="ChEBI" id="CHEBI:57692"/>
    </ligand>
</feature>
<evidence type="ECO:0000256" key="3">
    <source>
        <dbReference type="ARBA" id="ARBA00022827"/>
    </source>
</evidence>
<evidence type="ECO:0000313" key="15">
    <source>
        <dbReference type="EMBL" id="AVV64042.1"/>
    </source>
</evidence>
<dbReference type="GO" id="GO:0050660">
    <property type="term" value="F:flavin adenine dinucleotide binding"/>
    <property type="evidence" value="ECO:0007669"/>
    <property type="project" value="InterPro"/>
</dbReference>
<evidence type="ECO:0000256" key="7">
    <source>
        <dbReference type="ARBA" id="ARBA00023284"/>
    </source>
</evidence>
<dbReference type="PIRSF" id="PIRSF000350">
    <property type="entry name" value="Mercury_reductase_MerA"/>
    <property type="match status" value="1"/>
</dbReference>
<dbReference type="Pfam" id="PF02852">
    <property type="entry name" value="Pyr_redox_dim"/>
    <property type="match status" value="1"/>
</dbReference>
<dbReference type="NCBIfam" id="TIGR01350">
    <property type="entry name" value="lipoamide_DH"/>
    <property type="match status" value="1"/>
</dbReference>
<keyword evidence="6" id="KW-1015">Disulfide bond</keyword>
<sequence length="498" mass="52876">MSFVCRQILAQPLCRQQFLAAASRAFSSGTEADLVVIGSGPGGYVAAIKAAQLGMKTVCVEKDPTFGGTCLNVGCIPSKSLLNNSHLYRMAKTGDMNNRGVEVQPTLNLDKMMAAKANAVKALTGGIALLFKANKVQPITGTGTIVGPNEVSVKKNDGSTESVKTKNIIIATGSEVTPFPGIEIDEEQIISSTGALSLKKVPEKMVVIGAGVIGSELGSVWSRLGAQVTVVEFLDHAGGFGIDMELAKLFQRTLTKQGMKFMMNTKVMGAKKEGAKIMVQVEAAKGGKAETLEADTLLVSVGRRPYTAELGTDTVGIKLDEKGRVPVNERFQTCVPSIYAIGDVIQGPMLAHKAEDEGVLCVEGIAGGPTHIDYNCIPSVIYTHPEVAWVGKSEEMLKAENVKYKVGKFPFTANSRAKTNNETEGFVKVLGDKETDRLLGVHIMGPNAGEMIAEGVIGLEYGASCEDLARVCHAHPTLSEAFKEANLHAFCGKTINNI</sequence>
<accession>A0A2R4KRP1</accession>
<evidence type="ECO:0000256" key="9">
    <source>
        <dbReference type="PIRSR" id="PIRSR000350-2"/>
    </source>
</evidence>
<comment type="miscellaneous">
    <text evidence="12">The active site is a redox-active disulfide bond.</text>
</comment>
<dbReference type="Gene3D" id="3.30.390.30">
    <property type="match status" value="1"/>
</dbReference>
<dbReference type="InterPro" id="IPR016156">
    <property type="entry name" value="FAD/NAD-linked_Rdtase_dimer_sf"/>
</dbReference>
<dbReference type="EC" id="1.8.1.4" evidence="12"/>
<dbReference type="SUPFAM" id="SSF55424">
    <property type="entry name" value="FAD/NAD-linked reductases, dimerisation (C-terminal) domain"/>
    <property type="match status" value="1"/>
</dbReference>
<feature type="domain" description="FAD/NAD(P)-binding" evidence="14">
    <location>
        <begin position="33"/>
        <end position="358"/>
    </location>
</feature>
<evidence type="ECO:0000256" key="12">
    <source>
        <dbReference type="RuleBase" id="RU003692"/>
    </source>
</evidence>
<dbReference type="InterPro" id="IPR023753">
    <property type="entry name" value="FAD/NAD-binding_dom"/>
</dbReference>
<dbReference type="EMBL" id="MF069097">
    <property type="protein sequence ID" value="AVV64042.1"/>
    <property type="molecule type" value="Genomic_DNA"/>
</dbReference>
<keyword evidence="3 10" id="KW-0274">FAD</keyword>
<feature type="binding site" evidence="10">
    <location>
        <position position="302"/>
    </location>
    <ligand>
        <name>NAD(+)</name>
        <dbReference type="ChEBI" id="CHEBI:57540"/>
    </ligand>
</feature>
<evidence type="ECO:0000256" key="2">
    <source>
        <dbReference type="ARBA" id="ARBA00022630"/>
    </source>
</evidence>
<evidence type="ECO:0000256" key="8">
    <source>
        <dbReference type="ARBA" id="ARBA00049187"/>
    </source>
</evidence>
<keyword evidence="10" id="KW-0547">Nucleotide-binding</keyword>
<evidence type="ECO:0000256" key="1">
    <source>
        <dbReference type="ARBA" id="ARBA00007532"/>
    </source>
</evidence>
<evidence type="ECO:0000256" key="5">
    <source>
        <dbReference type="ARBA" id="ARBA00023027"/>
    </source>
</evidence>
<keyword evidence="7 12" id="KW-0676">Redox-active center</keyword>
<feature type="binding site" evidence="10">
    <location>
        <position position="143"/>
    </location>
    <ligand>
        <name>FAD</name>
        <dbReference type="ChEBI" id="CHEBI:57692"/>
    </ligand>
</feature>
<dbReference type="AlphaFoldDB" id="A0A2R4KRP1"/>
<feature type="active site" description="Proton acceptor" evidence="9">
    <location>
        <position position="475"/>
    </location>
</feature>
<dbReference type="PANTHER" id="PTHR22912">
    <property type="entry name" value="DISULFIDE OXIDOREDUCTASE"/>
    <property type="match status" value="1"/>
</dbReference>
<keyword evidence="4 12" id="KW-0560">Oxidoreductase</keyword>
<reference evidence="15" key="1">
    <citation type="submission" date="2017-04" db="EMBL/GenBank/DDBJ databases">
        <authorList>
            <person name="Afonso C.L."/>
            <person name="Miller P.J."/>
            <person name="Scott M.A."/>
            <person name="Spackman E."/>
            <person name="Goraichik I."/>
            <person name="Dimitrov K.M."/>
            <person name="Suarez D.L."/>
            <person name="Swayne D.E."/>
        </authorList>
    </citation>
    <scope>NUCLEOTIDE SEQUENCE</scope>
</reference>
<name>A0A2R4KRP1_ANISI</name>
<dbReference type="InterPro" id="IPR006258">
    <property type="entry name" value="Lipoamide_DH"/>
</dbReference>
<dbReference type="PANTHER" id="PTHR22912:SF151">
    <property type="entry name" value="DIHYDROLIPOYL DEHYDROGENASE, MITOCHONDRIAL"/>
    <property type="match status" value="1"/>
</dbReference>
<dbReference type="InterPro" id="IPR036188">
    <property type="entry name" value="FAD/NAD-bd_sf"/>
</dbReference>
<dbReference type="InterPro" id="IPR004099">
    <property type="entry name" value="Pyr_nucl-diS_OxRdtase_dimer"/>
</dbReference>
<gene>
    <name evidence="15" type="primary">DLD</name>
</gene>
<feature type="binding site" evidence="10">
    <location>
        <position position="79"/>
    </location>
    <ligand>
        <name>FAD</name>
        <dbReference type="ChEBI" id="CHEBI:57692"/>
    </ligand>
</feature>